<dbReference type="Pfam" id="PF00440">
    <property type="entry name" value="TetR_N"/>
    <property type="match status" value="1"/>
</dbReference>
<dbReference type="EMBL" id="NOZR01000009">
    <property type="protein sequence ID" value="OYN79359.1"/>
    <property type="molecule type" value="Genomic_DNA"/>
</dbReference>
<keyword evidence="1" id="KW-0805">Transcription regulation</keyword>
<keyword evidence="2 4" id="KW-0238">DNA-binding</keyword>
<evidence type="ECO:0000256" key="5">
    <source>
        <dbReference type="SAM" id="MobiDB-lite"/>
    </source>
</evidence>
<organism evidence="7 8">
    <name type="scientific">Mycolicibacterium sphagni</name>
    <dbReference type="NCBI Taxonomy" id="1786"/>
    <lineage>
        <taxon>Bacteria</taxon>
        <taxon>Bacillati</taxon>
        <taxon>Actinomycetota</taxon>
        <taxon>Actinomycetes</taxon>
        <taxon>Mycobacteriales</taxon>
        <taxon>Mycobacteriaceae</taxon>
        <taxon>Mycolicibacterium</taxon>
    </lineage>
</organism>
<gene>
    <name evidence="7" type="ORF">CG716_13115</name>
</gene>
<dbReference type="InterPro" id="IPR050109">
    <property type="entry name" value="HTH-type_TetR-like_transc_reg"/>
</dbReference>
<proteinExistence type="predicted"/>
<evidence type="ECO:0000313" key="8">
    <source>
        <dbReference type="Proteomes" id="UP000216063"/>
    </source>
</evidence>
<dbReference type="OrthoDB" id="4726108at2"/>
<dbReference type="GO" id="GO:0003700">
    <property type="term" value="F:DNA-binding transcription factor activity"/>
    <property type="evidence" value="ECO:0007669"/>
    <property type="project" value="TreeGrafter"/>
</dbReference>
<feature type="DNA-binding region" description="H-T-H motif" evidence="4">
    <location>
        <begin position="107"/>
        <end position="126"/>
    </location>
</feature>
<evidence type="ECO:0000313" key="7">
    <source>
        <dbReference type="EMBL" id="OYN79359.1"/>
    </source>
</evidence>
<dbReference type="SUPFAM" id="SSF46689">
    <property type="entry name" value="Homeodomain-like"/>
    <property type="match status" value="1"/>
</dbReference>
<name>A0A255DIQ5_9MYCO</name>
<dbReference type="Gene3D" id="1.10.357.10">
    <property type="entry name" value="Tetracycline Repressor, domain 2"/>
    <property type="match status" value="1"/>
</dbReference>
<dbReference type="PRINTS" id="PR00455">
    <property type="entry name" value="HTHTETR"/>
</dbReference>
<evidence type="ECO:0000256" key="2">
    <source>
        <dbReference type="ARBA" id="ARBA00023125"/>
    </source>
</evidence>
<accession>A0A255DIQ5</accession>
<comment type="caution">
    <text evidence="7">The sequence shown here is derived from an EMBL/GenBank/DDBJ whole genome shotgun (WGS) entry which is preliminary data.</text>
</comment>
<dbReference type="InterPro" id="IPR041678">
    <property type="entry name" value="TetR_C_16"/>
</dbReference>
<evidence type="ECO:0000256" key="3">
    <source>
        <dbReference type="ARBA" id="ARBA00023163"/>
    </source>
</evidence>
<dbReference type="PROSITE" id="PS50977">
    <property type="entry name" value="HTH_TETR_2"/>
    <property type="match status" value="1"/>
</dbReference>
<sequence>MPKPTTPARSERLRSASPCACFDIRISCFQAFANSVNSDSALGSLILSTALIKSFASATLMCMTPSASTQPAAPKRGPGRPRSSATPDAIRRAARTLFAERGFSHTSVRDIASLAGSDPAVVIRHFGSKEKLFLEVVAVDPQFRGLVEGPLATLGRQILEKVVEADGSILRLYAALLGALDRPEVRRYLEQATAQHIIAPLAARLHGPDARLRAQLVAAQIGGLLMSVALADAPSSELVGATALDYYAAGIQSLIEAPAPRQSRDD</sequence>
<dbReference type="AlphaFoldDB" id="A0A255DIQ5"/>
<feature type="region of interest" description="Disordered" evidence="5">
    <location>
        <begin position="66"/>
        <end position="87"/>
    </location>
</feature>
<reference evidence="7 8" key="1">
    <citation type="submission" date="2017-07" db="EMBL/GenBank/DDBJ databases">
        <title>The new phylogeny of genus Mycobacterium.</title>
        <authorList>
            <person name="Tortoli E."/>
            <person name="Trovato A."/>
            <person name="Cirillo D.M."/>
        </authorList>
    </citation>
    <scope>NUCLEOTIDE SEQUENCE [LARGE SCALE GENOMIC DNA]</scope>
    <source>
        <strain evidence="7 8">ATCC 33027</strain>
    </source>
</reference>
<evidence type="ECO:0000259" key="6">
    <source>
        <dbReference type="PROSITE" id="PS50977"/>
    </source>
</evidence>
<keyword evidence="8" id="KW-1185">Reference proteome</keyword>
<dbReference type="Proteomes" id="UP000216063">
    <property type="component" value="Unassembled WGS sequence"/>
</dbReference>
<dbReference type="InterPro" id="IPR036271">
    <property type="entry name" value="Tet_transcr_reg_TetR-rel_C_sf"/>
</dbReference>
<dbReference type="SUPFAM" id="SSF48498">
    <property type="entry name" value="Tetracyclin repressor-like, C-terminal domain"/>
    <property type="match status" value="1"/>
</dbReference>
<evidence type="ECO:0000256" key="4">
    <source>
        <dbReference type="PROSITE-ProRule" id="PRU00335"/>
    </source>
</evidence>
<dbReference type="PANTHER" id="PTHR30055">
    <property type="entry name" value="HTH-TYPE TRANSCRIPTIONAL REGULATOR RUTR"/>
    <property type="match status" value="1"/>
</dbReference>
<dbReference type="InterPro" id="IPR009057">
    <property type="entry name" value="Homeodomain-like_sf"/>
</dbReference>
<feature type="compositionally biased region" description="Low complexity" evidence="5">
    <location>
        <begin position="71"/>
        <end position="85"/>
    </location>
</feature>
<evidence type="ECO:0000256" key="1">
    <source>
        <dbReference type="ARBA" id="ARBA00023015"/>
    </source>
</evidence>
<dbReference type="GO" id="GO:0000976">
    <property type="term" value="F:transcription cis-regulatory region binding"/>
    <property type="evidence" value="ECO:0007669"/>
    <property type="project" value="TreeGrafter"/>
</dbReference>
<protein>
    <recommendedName>
        <fullName evidence="6">HTH tetR-type domain-containing protein</fullName>
    </recommendedName>
</protein>
<dbReference type="Pfam" id="PF17920">
    <property type="entry name" value="TetR_C_16"/>
    <property type="match status" value="1"/>
</dbReference>
<dbReference type="PANTHER" id="PTHR30055:SF234">
    <property type="entry name" value="HTH-TYPE TRANSCRIPTIONAL REGULATOR BETI"/>
    <property type="match status" value="1"/>
</dbReference>
<dbReference type="InterPro" id="IPR001647">
    <property type="entry name" value="HTH_TetR"/>
</dbReference>
<keyword evidence="3" id="KW-0804">Transcription</keyword>
<feature type="domain" description="HTH tetR-type" evidence="6">
    <location>
        <begin position="84"/>
        <end position="144"/>
    </location>
</feature>